<proteinExistence type="predicted"/>
<evidence type="ECO:0000313" key="1">
    <source>
        <dbReference type="EMBL" id="KAK3788609.1"/>
    </source>
</evidence>
<name>A0AAE1DZE6_9GAST</name>
<accession>A0AAE1DZE6</accession>
<dbReference type="Proteomes" id="UP001283361">
    <property type="component" value="Unassembled WGS sequence"/>
</dbReference>
<gene>
    <name evidence="1" type="ORF">RRG08_031265</name>
</gene>
<protein>
    <submittedName>
        <fullName evidence="1">Uncharacterized protein</fullName>
    </submittedName>
</protein>
<organism evidence="1 2">
    <name type="scientific">Elysia crispata</name>
    <name type="common">lettuce slug</name>
    <dbReference type="NCBI Taxonomy" id="231223"/>
    <lineage>
        <taxon>Eukaryota</taxon>
        <taxon>Metazoa</taxon>
        <taxon>Spiralia</taxon>
        <taxon>Lophotrochozoa</taxon>
        <taxon>Mollusca</taxon>
        <taxon>Gastropoda</taxon>
        <taxon>Heterobranchia</taxon>
        <taxon>Euthyneura</taxon>
        <taxon>Panpulmonata</taxon>
        <taxon>Sacoglossa</taxon>
        <taxon>Placobranchoidea</taxon>
        <taxon>Plakobranchidae</taxon>
        <taxon>Elysia</taxon>
    </lineage>
</organism>
<comment type="caution">
    <text evidence="1">The sequence shown here is derived from an EMBL/GenBank/DDBJ whole genome shotgun (WGS) entry which is preliminary data.</text>
</comment>
<keyword evidence="2" id="KW-1185">Reference proteome</keyword>
<reference evidence="1" key="1">
    <citation type="journal article" date="2023" name="G3 (Bethesda)">
        <title>A reference genome for the long-term kleptoplast-retaining sea slug Elysia crispata morphotype clarki.</title>
        <authorList>
            <person name="Eastman K.E."/>
            <person name="Pendleton A.L."/>
            <person name="Shaikh M.A."/>
            <person name="Suttiyut T."/>
            <person name="Ogas R."/>
            <person name="Tomko P."/>
            <person name="Gavelis G."/>
            <person name="Widhalm J.R."/>
            <person name="Wisecaver J.H."/>
        </authorList>
    </citation>
    <scope>NUCLEOTIDE SEQUENCE</scope>
    <source>
        <strain evidence="1">ECLA1</strain>
    </source>
</reference>
<dbReference type="EMBL" id="JAWDGP010001753">
    <property type="protein sequence ID" value="KAK3788609.1"/>
    <property type="molecule type" value="Genomic_DNA"/>
</dbReference>
<dbReference type="AlphaFoldDB" id="A0AAE1DZE6"/>
<sequence length="127" mass="14068">MRKLYCNVYCKASNMSVFSVDGYGCIRFGNSLSYDHRPVPDTVLLKRSPGALLTACCRPSSLFFPFLNHAPPGGRLVWTLREAGTDNSSLHTVAGRRFLDSVEKFEPLVGISRGRLYNMFSGARGTD</sequence>
<evidence type="ECO:0000313" key="2">
    <source>
        <dbReference type="Proteomes" id="UP001283361"/>
    </source>
</evidence>